<evidence type="ECO:0000259" key="11">
    <source>
        <dbReference type="Pfam" id="PF10444"/>
    </source>
</evidence>
<comment type="similarity">
    <text evidence="3">Belongs to the borealin family.</text>
</comment>
<keyword evidence="4" id="KW-0158">Chromosome</keyword>
<reference evidence="12 13" key="1">
    <citation type="submission" date="2024-04" db="EMBL/GenBank/DDBJ databases">
        <title>Tritrichomonas musculus Genome.</title>
        <authorList>
            <person name="Alves-Ferreira E."/>
            <person name="Grigg M."/>
            <person name="Lorenzi H."/>
            <person name="Galac M."/>
        </authorList>
    </citation>
    <scope>NUCLEOTIDE SEQUENCE [LARGE SCALE GENOMIC DNA]</scope>
    <source>
        <strain evidence="12 13">EAF2021</strain>
    </source>
</reference>
<name>A0ABR2KRT8_9EUKA</name>
<dbReference type="EMBL" id="JAPFFF010000003">
    <property type="protein sequence ID" value="KAK8893637.1"/>
    <property type="molecule type" value="Genomic_DNA"/>
</dbReference>
<evidence type="ECO:0000256" key="10">
    <source>
        <dbReference type="SAM" id="MobiDB-lite"/>
    </source>
</evidence>
<keyword evidence="6" id="KW-0498">Mitosis</keyword>
<comment type="caution">
    <text evidence="12">The sequence shown here is derived from an EMBL/GenBank/DDBJ whole genome shotgun (WGS) entry which is preliminary data.</text>
</comment>
<dbReference type="PANTHER" id="PTHR16040:SF7">
    <property type="entry name" value="AUSTRALIN, ISOFORM A-RELATED"/>
    <property type="match status" value="1"/>
</dbReference>
<evidence type="ECO:0000256" key="5">
    <source>
        <dbReference type="ARBA" id="ARBA00022618"/>
    </source>
</evidence>
<evidence type="ECO:0000256" key="7">
    <source>
        <dbReference type="ARBA" id="ARBA00023242"/>
    </source>
</evidence>
<keyword evidence="9" id="KW-0137">Centromere</keyword>
<dbReference type="PANTHER" id="PTHR16040">
    <property type="entry name" value="AUSTRALIN, ISOFORM A-RELATED"/>
    <property type="match status" value="1"/>
</dbReference>
<feature type="region of interest" description="Disordered" evidence="10">
    <location>
        <begin position="115"/>
        <end position="174"/>
    </location>
</feature>
<feature type="compositionally biased region" description="Low complexity" evidence="10">
    <location>
        <begin position="154"/>
        <end position="166"/>
    </location>
</feature>
<evidence type="ECO:0000256" key="8">
    <source>
        <dbReference type="ARBA" id="ARBA00023306"/>
    </source>
</evidence>
<feature type="domain" description="Borealin N-terminal" evidence="11">
    <location>
        <begin position="9"/>
        <end position="61"/>
    </location>
</feature>
<keyword evidence="13" id="KW-1185">Reference proteome</keyword>
<dbReference type="Pfam" id="PF10444">
    <property type="entry name" value="Nbl1_Borealin_N"/>
    <property type="match status" value="1"/>
</dbReference>
<feature type="compositionally biased region" description="Polar residues" evidence="10">
    <location>
        <begin position="124"/>
        <end position="138"/>
    </location>
</feature>
<evidence type="ECO:0000256" key="6">
    <source>
        <dbReference type="ARBA" id="ARBA00022776"/>
    </source>
</evidence>
<comment type="subcellular location">
    <subcellularLocation>
        <location evidence="2">Chromosome</location>
        <location evidence="2">Centromere</location>
    </subcellularLocation>
    <subcellularLocation>
        <location evidence="1">Nucleus</location>
    </subcellularLocation>
</comment>
<evidence type="ECO:0000256" key="2">
    <source>
        <dbReference type="ARBA" id="ARBA00004584"/>
    </source>
</evidence>
<evidence type="ECO:0000256" key="3">
    <source>
        <dbReference type="ARBA" id="ARBA00009914"/>
    </source>
</evidence>
<evidence type="ECO:0000313" key="13">
    <source>
        <dbReference type="Proteomes" id="UP001470230"/>
    </source>
</evidence>
<evidence type="ECO:0000256" key="1">
    <source>
        <dbReference type="ARBA" id="ARBA00004123"/>
    </source>
</evidence>
<protein>
    <recommendedName>
        <fullName evidence="11">Borealin N-terminal domain-containing protein</fullName>
    </recommendedName>
</protein>
<keyword evidence="8" id="KW-0131">Cell cycle</keyword>
<accession>A0ABR2KRT8</accession>
<dbReference type="Gene3D" id="6.10.250.1900">
    <property type="match status" value="1"/>
</dbReference>
<dbReference type="InterPro" id="IPR018851">
    <property type="entry name" value="Borealin_N"/>
</dbReference>
<keyword evidence="7" id="KW-0539">Nucleus</keyword>
<evidence type="ECO:0000256" key="4">
    <source>
        <dbReference type="ARBA" id="ARBA00022454"/>
    </source>
</evidence>
<dbReference type="Proteomes" id="UP001470230">
    <property type="component" value="Unassembled WGS sequence"/>
</dbReference>
<keyword evidence="5" id="KW-0132">Cell division</keyword>
<evidence type="ECO:0000313" key="12">
    <source>
        <dbReference type="EMBL" id="KAK8893637.1"/>
    </source>
</evidence>
<proteinExistence type="inferred from homology"/>
<dbReference type="InterPro" id="IPR018867">
    <property type="entry name" value="Cell_div_borealin"/>
</dbReference>
<evidence type="ECO:0000256" key="9">
    <source>
        <dbReference type="ARBA" id="ARBA00023328"/>
    </source>
</evidence>
<organism evidence="12 13">
    <name type="scientific">Tritrichomonas musculus</name>
    <dbReference type="NCBI Taxonomy" id="1915356"/>
    <lineage>
        <taxon>Eukaryota</taxon>
        <taxon>Metamonada</taxon>
        <taxon>Parabasalia</taxon>
        <taxon>Tritrichomonadida</taxon>
        <taxon>Tritrichomonadidae</taxon>
        <taxon>Tritrichomonas</taxon>
    </lineage>
</organism>
<sequence length="174" mass="18987">MNDGDREANSLIVEFDQEVEKRCKMIISNAENTSDNMLNALGLILGSIPDCVRQMPLKALVQNFNGDIQAAAAYFAPNVQTMSKSQKIGSPKKGKKNLPLTQVMSLSDLLKHQAAGLPPVPRTPTKNNSNNNIRTPTRTKAIGSPKSQSKIGSPVRTNRPTPRTPTHQVAKKLF</sequence>
<gene>
    <name evidence="12" type="ORF">M9Y10_022062</name>
</gene>